<dbReference type="SUPFAM" id="SSF53098">
    <property type="entry name" value="Ribonuclease H-like"/>
    <property type="match status" value="1"/>
</dbReference>
<dbReference type="Proteomes" id="UP000624244">
    <property type="component" value="Unassembled WGS sequence"/>
</dbReference>
<dbReference type="GO" id="GO:0003676">
    <property type="term" value="F:nucleic acid binding"/>
    <property type="evidence" value="ECO:0007669"/>
    <property type="project" value="InterPro"/>
</dbReference>
<accession>A0A8H5ZR88</accession>
<evidence type="ECO:0000256" key="1">
    <source>
        <dbReference type="PROSITE-ProRule" id="PRU00047"/>
    </source>
</evidence>
<protein>
    <recommendedName>
        <fullName evidence="3">CCHC-type domain-containing protein</fullName>
    </recommendedName>
</protein>
<dbReference type="PANTHER" id="PTHR28083">
    <property type="entry name" value="GOOD FOR FULL DBP5 ACTIVITY PROTEIN 2"/>
    <property type="match status" value="1"/>
</dbReference>
<organism evidence="4 5">
    <name type="scientific">Cochliobolus sativus</name>
    <name type="common">Common root rot and spot blotch fungus</name>
    <name type="synonym">Bipolaris sorokiniana</name>
    <dbReference type="NCBI Taxonomy" id="45130"/>
    <lineage>
        <taxon>Eukaryota</taxon>
        <taxon>Fungi</taxon>
        <taxon>Dikarya</taxon>
        <taxon>Ascomycota</taxon>
        <taxon>Pezizomycotina</taxon>
        <taxon>Dothideomycetes</taxon>
        <taxon>Pleosporomycetidae</taxon>
        <taxon>Pleosporales</taxon>
        <taxon>Pleosporineae</taxon>
        <taxon>Pleosporaceae</taxon>
        <taxon>Bipolaris</taxon>
    </lineage>
</organism>
<proteinExistence type="predicted"/>
<dbReference type="GO" id="GO:0008270">
    <property type="term" value="F:zinc ion binding"/>
    <property type="evidence" value="ECO:0007669"/>
    <property type="project" value="UniProtKB-KW"/>
</dbReference>
<feature type="domain" description="CCHC-type" evidence="3">
    <location>
        <begin position="318"/>
        <end position="332"/>
    </location>
</feature>
<reference evidence="4" key="1">
    <citation type="submission" date="2019-11" db="EMBL/GenBank/DDBJ databases">
        <title>Bipolaris sorokiniana Genome sequencing.</title>
        <authorList>
            <person name="Wang H."/>
        </authorList>
    </citation>
    <scope>NUCLEOTIDE SEQUENCE</scope>
</reference>
<sequence length="478" mass="53934">MDTTLAMDTAFTTSYSAESTSFSMNIPFAVAAQQQQDSAIKVLESRFRQLTDIEVWKHCIGMNHISNIPDFAREAANHIIVVCLDCEHWSNNTEETTEVGIATFSRQDVVSLVNREDFGDFGEHLMQQVQFYLLRMIETSHLPNQNPQSRGVLGNRFGKGRFVTFAQARQIMHDLFVQPIKGVSGLKGNHPIVVLGHDVSHDKNNLKHKAIEFDMDPLGTVVRYIDTQVLAREGKCWNMPHKEQIGLKRLVENLWFEHSDPHTAANDAGRTLISAFQIGLGEHACRKHLKHRMLEVATDIEQYSVTNFKSIGGVEEYCWRCGQSGHMKSACKATGLHCDECKSNKCQLEPGEEHISAHCMCVAKDNAARRRERDALARAQKKKRNKHDPRGDSSSDDHGRPHSRDKDHYHSFSPSQVSHSTKPNGQEDTHEGRRKQPWNDIWREGPENGSNSNFGKRRGYRRGSGGGHSSRDGSDQSS</sequence>
<dbReference type="InterPro" id="IPR001878">
    <property type="entry name" value="Znf_CCHC"/>
</dbReference>
<comment type="caution">
    <text evidence="4">The sequence shown here is derived from an EMBL/GenBank/DDBJ whole genome shotgun (WGS) entry which is preliminary data.</text>
</comment>
<dbReference type="InterPro" id="IPR012337">
    <property type="entry name" value="RNaseH-like_sf"/>
</dbReference>
<name>A0A8H5ZR88_COCSA</name>
<feature type="region of interest" description="Disordered" evidence="2">
    <location>
        <begin position="372"/>
        <end position="478"/>
    </location>
</feature>
<evidence type="ECO:0000256" key="2">
    <source>
        <dbReference type="SAM" id="MobiDB-lite"/>
    </source>
</evidence>
<keyword evidence="1" id="KW-0479">Metal-binding</keyword>
<keyword evidence="1" id="KW-0863">Zinc-finger</keyword>
<evidence type="ECO:0000259" key="3">
    <source>
        <dbReference type="PROSITE" id="PS50158"/>
    </source>
</evidence>
<dbReference type="AlphaFoldDB" id="A0A8H5ZR88"/>
<evidence type="ECO:0000313" key="5">
    <source>
        <dbReference type="Proteomes" id="UP000624244"/>
    </source>
</evidence>
<dbReference type="EMBL" id="WNKQ01000001">
    <property type="protein sequence ID" value="KAF5853917.1"/>
    <property type="molecule type" value="Genomic_DNA"/>
</dbReference>
<dbReference type="Pfam" id="PF21762">
    <property type="entry name" value="DEDDh_C"/>
    <property type="match status" value="1"/>
</dbReference>
<keyword evidence="1" id="KW-0862">Zinc</keyword>
<gene>
    <name evidence="4" type="ORF">GGP41_006690</name>
</gene>
<feature type="compositionally biased region" description="Basic and acidic residues" evidence="2">
    <location>
        <begin position="388"/>
        <end position="410"/>
    </location>
</feature>
<dbReference type="PANTHER" id="PTHR28083:SF1">
    <property type="entry name" value="GOOD FOR FULL DBP5 ACTIVITY PROTEIN 2"/>
    <property type="match status" value="1"/>
</dbReference>
<evidence type="ECO:0000313" key="4">
    <source>
        <dbReference type="EMBL" id="KAF5853917.1"/>
    </source>
</evidence>
<dbReference type="InterPro" id="IPR048519">
    <property type="entry name" value="Gfd2/YDR514C-like_C"/>
</dbReference>
<dbReference type="InterPro" id="IPR040151">
    <property type="entry name" value="Gfd2/YDR514C-like"/>
</dbReference>
<feature type="compositionally biased region" description="Polar residues" evidence="2">
    <location>
        <begin position="412"/>
        <end position="424"/>
    </location>
</feature>
<dbReference type="GO" id="GO:0005634">
    <property type="term" value="C:nucleus"/>
    <property type="evidence" value="ECO:0007669"/>
    <property type="project" value="TreeGrafter"/>
</dbReference>
<feature type="compositionally biased region" description="Basic and acidic residues" evidence="2">
    <location>
        <begin position="469"/>
        <end position="478"/>
    </location>
</feature>
<dbReference type="PROSITE" id="PS50158">
    <property type="entry name" value="ZF_CCHC"/>
    <property type="match status" value="1"/>
</dbReference>